<reference evidence="3" key="1">
    <citation type="submission" date="2017-02" db="EMBL/GenBank/DDBJ databases">
        <title>Natronthermophilus aegyptiacus gen. nov.,sp. nov., an aerobic, extremely halophilic alkalithermophilic archaeon isolated from the athalassohaline Wadi An Natrun, Egypt.</title>
        <authorList>
            <person name="Zhao B."/>
        </authorList>
    </citation>
    <scope>NUCLEOTIDE SEQUENCE [LARGE SCALE GENOMIC DNA]</scope>
    <source>
        <strain evidence="3">JW/NM-HA 15</strain>
    </source>
</reference>
<dbReference type="Proteomes" id="UP000250088">
    <property type="component" value="Chromosome"/>
</dbReference>
<feature type="region of interest" description="Disordered" evidence="1">
    <location>
        <begin position="32"/>
        <end position="64"/>
    </location>
</feature>
<name>A0A2Z2HXW5_9EURY</name>
<dbReference type="KEGG" id="naj:B1756_12975"/>
<gene>
    <name evidence="2" type="ORF">B1756_12975</name>
</gene>
<dbReference type="PROSITE" id="PS51318">
    <property type="entry name" value="TAT"/>
    <property type="match status" value="1"/>
</dbReference>
<accession>A0A2Z2HXW5</accession>
<dbReference type="RefSeq" id="WP_086888919.1">
    <property type="nucleotide sequence ID" value="NZ_CP019893.1"/>
</dbReference>
<feature type="compositionally biased region" description="Acidic residues" evidence="1">
    <location>
        <begin position="47"/>
        <end position="62"/>
    </location>
</feature>
<dbReference type="GeneID" id="32895006"/>
<evidence type="ECO:0000313" key="2">
    <source>
        <dbReference type="EMBL" id="ARS90547.1"/>
    </source>
</evidence>
<sequence length="137" mass="15140">MSQRRPPSRRSFLVGALASSVIVPTAVRARSPPRTIDFSAEPSRDDSESDDPDDADGDEDCRDDDRQRVELFVAVVDRIVDGEHVVLLLEDGGELVDQHVEPVGSFEAVAESDILFVALEDDALLAYQHLEERPAIR</sequence>
<evidence type="ECO:0000256" key="1">
    <source>
        <dbReference type="SAM" id="MobiDB-lite"/>
    </source>
</evidence>
<protein>
    <submittedName>
        <fullName evidence="2">Uncharacterized protein</fullName>
    </submittedName>
</protein>
<dbReference type="AlphaFoldDB" id="A0A2Z2HXW5"/>
<organism evidence="2 3">
    <name type="scientific">Natrarchaeobaculum aegyptiacum</name>
    <dbReference type="NCBI Taxonomy" id="745377"/>
    <lineage>
        <taxon>Archaea</taxon>
        <taxon>Methanobacteriati</taxon>
        <taxon>Methanobacteriota</taxon>
        <taxon>Stenosarchaea group</taxon>
        <taxon>Halobacteria</taxon>
        <taxon>Halobacteriales</taxon>
        <taxon>Natrialbaceae</taxon>
        <taxon>Natrarchaeobaculum</taxon>
    </lineage>
</organism>
<keyword evidence="3" id="KW-1185">Reference proteome</keyword>
<proteinExistence type="predicted"/>
<dbReference type="InterPro" id="IPR006311">
    <property type="entry name" value="TAT_signal"/>
</dbReference>
<evidence type="ECO:0000313" key="3">
    <source>
        <dbReference type="Proteomes" id="UP000250088"/>
    </source>
</evidence>
<dbReference type="OrthoDB" id="205932at2157"/>
<dbReference type="EMBL" id="CP019893">
    <property type="protein sequence ID" value="ARS90547.1"/>
    <property type="molecule type" value="Genomic_DNA"/>
</dbReference>